<accession>A0A0A9F971</accession>
<evidence type="ECO:0000313" key="1">
    <source>
        <dbReference type="EMBL" id="JAE09575.1"/>
    </source>
</evidence>
<sequence length="28" mass="3235">MLCTYKKSVVLNLMYLNGTSPLPNRKSY</sequence>
<reference evidence="1" key="2">
    <citation type="journal article" date="2015" name="Data Brief">
        <title>Shoot transcriptome of the giant reed, Arundo donax.</title>
        <authorList>
            <person name="Barrero R.A."/>
            <person name="Guerrero F.D."/>
            <person name="Moolhuijzen P."/>
            <person name="Goolsby J.A."/>
            <person name="Tidwell J."/>
            <person name="Bellgard S.E."/>
            <person name="Bellgard M.I."/>
        </authorList>
    </citation>
    <scope>NUCLEOTIDE SEQUENCE</scope>
    <source>
        <tissue evidence="1">Shoot tissue taken approximately 20 cm above the soil surface</tissue>
    </source>
</reference>
<name>A0A0A9F971_ARUDO</name>
<proteinExistence type="predicted"/>
<reference evidence="1" key="1">
    <citation type="submission" date="2014-09" db="EMBL/GenBank/DDBJ databases">
        <authorList>
            <person name="Magalhaes I.L.F."/>
            <person name="Oliveira U."/>
            <person name="Santos F.R."/>
            <person name="Vidigal T.H.D.A."/>
            <person name="Brescovit A.D."/>
            <person name="Santos A.J."/>
        </authorList>
    </citation>
    <scope>NUCLEOTIDE SEQUENCE</scope>
    <source>
        <tissue evidence="1">Shoot tissue taken approximately 20 cm above the soil surface</tissue>
    </source>
</reference>
<dbReference type="EMBL" id="GBRH01188321">
    <property type="protein sequence ID" value="JAE09575.1"/>
    <property type="molecule type" value="Transcribed_RNA"/>
</dbReference>
<organism evidence="1">
    <name type="scientific">Arundo donax</name>
    <name type="common">Giant reed</name>
    <name type="synonym">Donax arundinaceus</name>
    <dbReference type="NCBI Taxonomy" id="35708"/>
    <lineage>
        <taxon>Eukaryota</taxon>
        <taxon>Viridiplantae</taxon>
        <taxon>Streptophyta</taxon>
        <taxon>Embryophyta</taxon>
        <taxon>Tracheophyta</taxon>
        <taxon>Spermatophyta</taxon>
        <taxon>Magnoliopsida</taxon>
        <taxon>Liliopsida</taxon>
        <taxon>Poales</taxon>
        <taxon>Poaceae</taxon>
        <taxon>PACMAD clade</taxon>
        <taxon>Arundinoideae</taxon>
        <taxon>Arundineae</taxon>
        <taxon>Arundo</taxon>
    </lineage>
</organism>
<dbReference type="AlphaFoldDB" id="A0A0A9F971"/>
<protein>
    <submittedName>
        <fullName evidence="1">Uncharacterized protein</fullName>
    </submittedName>
</protein>